<dbReference type="EMBL" id="CDHK01000004">
    <property type="protein sequence ID" value="CEO60121.1"/>
    <property type="molecule type" value="Genomic_DNA"/>
</dbReference>
<feature type="compositionally biased region" description="Polar residues" evidence="1">
    <location>
        <begin position="11"/>
        <end position="25"/>
    </location>
</feature>
<gene>
    <name evidence="2" type="ORF">PMG11_04761</name>
</gene>
<evidence type="ECO:0000256" key="1">
    <source>
        <dbReference type="SAM" id="MobiDB-lite"/>
    </source>
</evidence>
<feature type="compositionally biased region" description="Polar residues" evidence="1">
    <location>
        <begin position="63"/>
        <end position="77"/>
    </location>
</feature>
<dbReference type="PANTHER" id="PTHR35587:SF3">
    <property type="entry name" value="EXPRESSED PROTEIN"/>
    <property type="match status" value="1"/>
</dbReference>
<evidence type="ECO:0000313" key="2">
    <source>
        <dbReference type="EMBL" id="CEO60121.1"/>
    </source>
</evidence>
<evidence type="ECO:0000313" key="3">
    <source>
        <dbReference type="Proteomes" id="UP000042958"/>
    </source>
</evidence>
<dbReference type="AlphaFoldDB" id="A0A0F7VGS9"/>
<organism evidence="2 3">
    <name type="scientific">Penicillium brasilianum</name>
    <dbReference type="NCBI Taxonomy" id="104259"/>
    <lineage>
        <taxon>Eukaryota</taxon>
        <taxon>Fungi</taxon>
        <taxon>Dikarya</taxon>
        <taxon>Ascomycota</taxon>
        <taxon>Pezizomycotina</taxon>
        <taxon>Eurotiomycetes</taxon>
        <taxon>Eurotiomycetidae</taxon>
        <taxon>Eurotiales</taxon>
        <taxon>Aspergillaceae</taxon>
        <taxon>Penicillium</taxon>
    </lineage>
</organism>
<accession>A0A0F7VGS9</accession>
<sequence>MNTKRKVDNGTGVSDSVAESNGQDNLSDDYLSPEMQLEESDEGNQSPMPDHKQRKPERRQARTHSASQSQTVLNTSGRDWHLARARSHEIKRSRRTPSHESDVITGDVTETPEKPEKSDNTLRLRLDLDLDIEIELKAKIQGDITLSLLQ</sequence>
<name>A0A0F7VGS9_PENBI</name>
<dbReference type="Proteomes" id="UP000042958">
    <property type="component" value="Unassembled WGS sequence"/>
</dbReference>
<protein>
    <submittedName>
        <fullName evidence="2">Uncharacterized protein</fullName>
    </submittedName>
</protein>
<dbReference type="PANTHER" id="PTHR35587">
    <property type="entry name" value="EXPRESSED PROTEIN"/>
    <property type="match status" value="1"/>
</dbReference>
<reference evidence="3" key="1">
    <citation type="journal article" date="2015" name="Genome Announc.">
        <title>Draft genome sequence of the fungus Penicillium brasilianum MG11.</title>
        <authorList>
            <person name="Horn F."/>
            <person name="Linde J."/>
            <person name="Mattern D.J."/>
            <person name="Walther G."/>
            <person name="Guthke R."/>
            <person name="Brakhage A.A."/>
            <person name="Valiante V."/>
        </authorList>
    </citation>
    <scope>NUCLEOTIDE SEQUENCE [LARGE SCALE GENOMIC DNA]</scope>
    <source>
        <strain evidence="3">MG11</strain>
    </source>
</reference>
<proteinExistence type="predicted"/>
<feature type="region of interest" description="Disordered" evidence="1">
    <location>
        <begin position="1"/>
        <end position="119"/>
    </location>
</feature>
<feature type="compositionally biased region" description="Basic and acidic residues" evidence="1">
    <location>
        <begin position="78"/>
        <end position="90"/>
    </location>
</feature>
<keyword evidence="3" id="KW-1185">Reference proteome</keyword>